<proteinExistence type="predicted"/>
<protein>
    <submittedName>
        <fullName evidence="1">Uncharacterized protein</fullName>
    </submittedName>
</protein>
<dbReference type="EMBL" id="JAQIZT010000016">
    <property type="protein sequence ID" value="KAJ6968929.1"/>
    <property type="molecule type" value="Genomic_DNA"/>
</dbReference>
<evidence type="ECO:0000313" key="2">
    <source>
        <dbReference type="Proteomes" id="UP001164929"/>
    </source>
</evidence>
<name>A0AAD6LL26_9ROSI</name>
<reference evidence="1 2" key="1">
    <citation type="journal article" date="2023" name="Mol. Ecol. Resour.">
        <title>Chromosome-level genome assembly of a triploid poplar Populus alba 'Berolinensis'.</title>
        <authorList>
            <person name="Chen S."/>
            <person name="Yu Y."/>
            <person name="Wang X."/>
            <person name="Wang S."/>
            <person name="Zhang T."/>
            <person name="Zhou Y."/>
            <person name="He R."/>
            <person name="Meng N."/>
            <person name="Wang Y."/>
            <person name="Liu W."/>
            <person name="Liu Z."/>
            <person name="Liu J."/>
            <person name="Guo Q."/>
            <person name="Huang H."/>
            <person name="Sederoff R.R."/>
            <person name="Wang G."/>
            <person name="Qu G."/>
            <person name="Chen S."/>
        </authorList>
    </citation>
    <scope>NUCLEOTIDE SEQUENCE [LARGE SCALE GENOMIC DNA]</scope>
    <source>
        <strain evidence="1">SC-2020</strain>
    </source>
</reference>
<dbReference type="AlphaFoldDB" id="A0AAD6LL26"/>
<gene>
    <name evidence="1" type="ORF">NC653_036794</name>
</gene>
<dbReference type="Proteomes" id="UP001164929">
    <property type="component" value="Chromosome 16"/>
</dbReference>
<comment type="caution">
    <text evidence="1">The sequence shown here is derived from an EMBL/GenBank/DDBJ whole genome shotgun (WGS) entry which is preliminary data.</text>
</comment>
<keyword evidence="2" id="KW-1185">Reference proteome</keyword>
<sequence>MLLFFKTPWTCRREMISLLRSRHNFYFFK</sequence>
<accession>A0AAD6LL26</accession>
<organism evidence="1 2">
    <name type="scientific">Populus alba x Populus x berolinensis</name>
    <dbReference type="NCBI Taxonomy" id="444605"/>
    <lineage>
        <taxon>Eukaryota</taxon>
        <taxon>Viridiplantae</taxon>
        <taxon>Streptophyta</taxon>
        <taxon>Embryophyta</taxon>
        <taxon>Tracheophyta</taxon>
        <taxon>Spermatophyta</taxon>
        <taxon>Magnoliopsida</taxon>
        <taxon>eudicotyledons</taxon>
        <taxon>Gunneridae</taxon>
        <taxon>Pentapetalae</taxon>
        <taxon>rosids</taxon>
        <taxon>fabids</taxon>
        <taxon>Malpighiales</taxon>
        <taxon>Salicaceae</taxon>
        <taxon>Saliceae</taxon>
        <taxon>Populus</taxon>
    </lineage>
</organism>
<evidence type="ECO:0000313" key="1">
    <source>
        <dbReference type="EMBL" id="KAJ6968929.1"/>
    </source>
</evidence>